<feature type="domain" description="Trs120/TRAPPC9 third Ig-like" evidence="7">
    <location>
        <begin position="1052"/>
        <end position="1218"/>
    </location>
</feature>
<evidence type="ECO:0000256" key="3">
    <source>
        <dbReference type="SAM" id="Coils"/>
    </source>
</evidence>
<keyword evidence="3" id="KW-0175">Coiled coil</keyword>
<evidence type="ECO:0000313" key="8">
    <source>
        <dbReference type="EMBL" id="KDQ07911.1"/>
    </source>
</evidence>
<evidence type="ECO:0000256" key="2">
    <source>
        <dbReference type="ARBA" id="ARBA00023034"/>
    </source>
</evidence>
<dbReference type="EMBL" id="KL198098">
    <property type="protein sequence ID" value="KDQ07911.1"/>
    <property type="molecule type" value="Genomic_DNA"/>
</dbReference>
<protein>
    <submittedName>
        <fullName evidence="8">Uncharacterized protein</fullName>
    </submittedName>
</protein>
<dbReference type="Proteomes" id="UP000027195">
    <property type="component" value="Unassembled WGS sequence"/>
</dbReference>
<dbReference type="InterPro" id="IPR058565">
    <property type="entry name" value="Ig_TRAPPC9_Trs120_1st"/>
</dbReference>
<comment type="subcellular location">
    <subcellularLocation>
        <location evidence="1">Golgi apparatus</location>
    </subcellularLocation>
</comment>
<dbReference type="Pfam" id="PF26282">
    <property type="entry name" value="Ig_TRAPPC9-Trs120_3rd"/>
    <property type="match status" value="1"/>
</dbReference>
<evidence type="ECO:0000259" key="6">
    <source>
        <dbReference type="Pfam" id="PF26254"/>
    </source>
</evidence>
<name>A0A067M8L4_BOTB1</name>
<dbReference type="InterPro" id="IPR058564">
    <property type="entry name" value="TPR_TRAPPC9_Trs120"/>
</dbReference>
<dbReference type="STRING" id="930990.A0A067M8L4"/>
<feature type="domain" description="Trs120/TRAPPC9 first Ig-like" evidence="6">
    <location>
        <begin position="701"/>
        <end position="901"/>
    </location>
</feature>
<dbReference type="Pfam" id="PF08626">
    <property type="entry name" value="TRAPPC9-Trs120"/>
    <property type="match status" value="1"/>
</dbReference>
<dbReference type="InterPro" id="IPR058567">
    <property type="entry name" value="Ig_TRAPPC9_Trs120_3rd"/>
</dbReference>
<dbReference type="InterPro" id="IPR058563">
    <property type="entry name" value="Trs120_TRAPPC9_N"/>
</dbReference>
<organism evidence="8 9">
    <name type="scientific">Botryobasidium botryosum (strain FD-172 SS1)</name>
    <dbReference type="NCBI Taxonomy" id="930990"/>
    <lineage>
        <taxon>Eukaryota</taxon>
        <taxon>Fungi</taxon>
        <taxon>Dikarya</taxon>
        <taxon>Basidiomycota</taxon>
        <taxon>Agaricomycotina</taxon>
        <taxon>Agaricomycetes</taxon>
        <taxon>Cantharellales</taxon>
        <taxon>Botryobasidiaceae</taxon>
        <taxon>Botryobasidium</taxon>
    </lineage>
</organism>
<feature type="coiled-coil region" evidence="3">
    <location>
        <begin position="594"/>
        <end position="621"/>
    </location>
</feature>
<sequence>MESSSFSSLARVRILLLPIGPIKRSTFDKWAALIRSFEHIRLGDIPPDSREEKSRFIPSPLSTGFLHLSFPSHPPPIYHGPLSLFRISSCPLGVIGIADATETTSLAFISAEYNTAIATYFPSTSAFPFAGKCYAFEDGDGNANINNSSGTFPEIVTIPSVMGNKKLYIGTLLADLCHDILAEFPSLVRALDSPGGLESLHSNLFPSIKLGSADQPPPNVVDPNTLDPTRPYSQAMEGVASTSTVHIRRTSTAVVTSTNVQPMLAVTGTAKKRASTINTGASSGKLCKIIADLYLLSGKLVDAHYWYGESVSLLKSPQDTVWLASAYEGFSTIEVLDAWQVIETMSETLESIIKDPWADISERLGQSTMLYAKSAPAYHPPSASHSADSEYASLTLIYTSAVLRHSQLLLSIWQAKGWNPRALRTLVQMSSILDVSPSLSADLFEMSSLTSITRSQIATVASQAHGPFLMHLQPHDRIRVLESLASIYGCLGFKRKQVYVLREVVAAIMDLIVCAREEAQSAGKEVMSGGVPGGGGGADPTLLKVMDLEKGMVGVRESENVAGNDSMLRLVRYVCDVYGVDLGAVKVLSGDSNTLELKATRERADEEAEEVEAETAEDGKEHTYGWPDLQVGAVREAVAVAEALPDYPAVAQFALSTLKQLHAYLTPSEQQHLFATSSRVLSIARRRGDDRQLEYWSGRPVISIEISPPSLLRVVVERPIRDLMPRSSEMTKVTRLGPFIYDPRLKSSTTQTVAVQNEPLEFVLTLRNSFAFDFDIPSLTVSTSGVPIQVDPIGVLVPASSFHVVRISGTPLGSGTLVVRGCVAKLADGIPREFILPLSTEEEEGRLAKRQSVWESEDVKVKRSGLSARAVERAKEKNRMSTTVVAKKEVLKFLECKVVPEQPLLRVKRSSLMHGAVMLYAGEISTIRFTLENISTIPVDFVKFTFDDSTILPAQTALAEGELSVAEAYETEYDLVHRPVFSRVPPVSEQLDIGPGKQVIVDVSCLGKPRCTSGVVQISYSYARRHLPTAPDVFYTRQILYPILVTVYHALECHDMDIIPFQKIDAPLQSDGDDERVRRALLDVNDEGDWCLFSVDVRNVYGLPFEVTFERKQEGVPQALATRLIAPGATSRVLLPLRRVSLPPSVTSQPIPMLSDRQFVVSKSHLSSAEESIQRELFWYREELFKCVRGRWKEPGSTRTGELSLRTQRFSMPMLKSLRVPRFKAEFSLEGQDGHVSSISSNGKLIARPNEFSYLRARISNLSDQPCTLSLTYDLIPPTPGEHVVVEGSLHQIPIGLVAAGEVVEEDLTLCFVAEGVFEFRANVSVFGTEEGVATDVCVLVKE</sequence>
<dbReference type="HOGENOM" id="CLU_002231_2_1_1"/>
<dbReference type="InterPro" id="IPR013935">
    <property type="entry name" value="Trs120_TRAPPC9"/>
</dbReference>
<dbReference type="InParanoid" id="A0A067M8L4"/>
<dbReference type="PANTHER" id="PTHR21512">
    <property type="entry name" value="TRAFFICKING PROTEIN PARTICLE COMPLEX SUBUNIT 9"/>
    <property type="match status" value="1"/>
</dbReference>
<dbReference type="OrthoDB" id="27962at2759"/>
<dbReference type="FunCoup" id="A0A067M8L4">
    <property type="interactions" value="62"/>
</dbReference>
<keyword evidence="9" id="KW-1185">Reference proteome</keyword>
<evidence type="ECO:0000259" key="4">
    <source>
        <dbReference type="Pfam" id="PF08626"/>
    </source>
</evidence>
<evidence type="ECO:0000259" key="7">
    <source>
        <dbReference type="Pfam" id="PF26282"/>
    </source>
</evidence>
<evidence type="ECO:0000259" key="5">
    <source>
        <dbReference type="Pfam" id="PF26251"/>
    </source>
</evidence>
<dbReference type="PANTHER" id="PTHR21512:SF5">
    <property type="entry name" value="TRAFFICKING PROTEIN PARTICLE COMPLEX SUBUNIT 9"/>
    <property type="match status" value="1"/>
</dbReference>
<feature type="domain" description="Trs120/TRAPPC9 TPR region" evidence="5">
    <location>
        <begin position="390"/>
        <end position="687"/>
    </location>
</feature>
<dbReference type="GO" id="GO:0005802">
    <property type="term" value="C:trans-Golgi network"/>
    <property type="evidence" value="ECO:0007669"/>
    <property type="project" value="TreeGrafter"/>
</dbReference>
<dbReference type="Pfam" id="PF26254">
    <property type="entry name" value="Ig_TRAPPC9-Trs120_1st"/>
    <property type="match status" value="1"/>
</dbReference>
<proteinExistence type="predicted"/>
<reference evidence="9" key="1">
    <citation type="journal article" date="2014" name="Proc. Natl. Acad. Sci. U.S.A.">
        <title>Extensive sampling of basidiomycete genomes demonstrates inadequacy of the white-rot/brown-rot paradigm for wood decay fungi.</title>
        <authorList>
            <person name="Riley R."/>
            <person name="Salamov A.A."/>
            <person name="Brown D.W."/>
            <person name="Nagy L.G."/>
            <person name="Floudas D."/>
            <person name="Held B.W."/>
            <person name="Levasseur A."/>
            <person name="Lombard V."/>
            <person name="Morin E."/>
            <person name="Otillar R."/>
            <person name="Lindquist E.A."/>
            <person name="Sun H."/>
            <person name="LaButti K.M."/>
            <person name="Schmutz J."/>
            <person name="Jabbour D."/>
            <person name="Luo H."/>
            <person name="Baker S.E."/>
            <person name="Pisabarro A.G."/>
            <person name="Walton J.D."/>
            <person name="Blanchette R.A."/>
            <person name="Henrissat B."/>
            <person name="Martin F."/>
            <person name="Cullen D."/>
            <person name="Hibbett D.S."/>
            <person name="Grigoriev I.V."/>
        </authorList>
    </citation>
    <scope>NUCLEOTIDE SEQUENCE [LARGE SCALE GENOMIC DNA]</scope>
    <source>
        <strain evidence="9">FD-172 SS1</strain>
    </source>
</reference>
<evidence type="ECO:0000313" key="9">
    <source>
        <dbReference type="Proteomes" id="UP000027195"/>
    </source>
</evidence>
<keyword evidence="2" id="KW-0333">Golgi apparatus</keyword>
<gene>
    <name evidence="8" type="ORF">BOTBODRAFT_139417</name>
</gene>
<evidence type="ECO:0000256" key="1">
    <source>
        <dbReference type="ARBA" id="ARBA00004555"/>
    </source>
</evidence>
<feature type="domain" description="Trs120/TRAPPC9 N-terminal" evidence="4">
    <location>
        <begin position="5"/>
        <end position="342"/>
    </location>
</feature>
<dbReference type="Pfam" id="PF26280">
    <property type="entry name" value="Ig_TRAPPC9-Trs120_2nd"/>
    <property type="match status" value="1"/>
</dbReference>
<dbReference type="Pfam" id="PF26251">
    <property type="entry name" value="TPR_TRAPPC9-Trs120"/>
    <property type="match status" value="1"/>
</dbReference>
<accession>A0A067M8L4</accession>